<proteinExistence type="predicted"/>
<dbReference type="Pfam" id="PF13432">
    <property type="entry name" value="TPR_16"/>
    <property type="match status" value="1"/>
</dbReference>
<gene>
    <name evidence="1" type="ORF">F3Y22_tig00116968pilonHSYRG00099</name>
</gene>
<accession>A0A6A2WIA3</accession>
<evidence type="ECO:0000313" key="2">
    <source>
        <dbReference type="Proteomes" id="UP000436088"/>
    </source>
</evidence>
<dbReference type="InterPro" id="IPR011990">
    <property type="entry name" value="TPR-like_helical_dom_sf"/>
</dbReference>
<evidence type="ECO:0000313" key="1">
    <source>
        <dbReference type="EMBL" id="KAE8658863.1"/>
    </source>
</evidence>
<dbReference type="Gene3D" id="1.25.40.10">
    <property type="entry name" value="Tetratricopeptide repeat domain"/>
    <property type="match status" value="1"/>
</dbReference>
<dbReference type="PANTHER" id="PTHR44102:SF4">
    <property type="entry name" value="PROTEIN NPGR1"/>
    <property type="match status" value="1"/>
</dbReference>
<name>A0A6A2WIA3_HIBSY</name>
<dbReference type="SUPFAM" id="SSF48452">
    <property type="entry name" value="TPR-like"/>
    <property type="match status" value="1"/>
</dbReference>
<keyword evidence="2" id="KW-1185">Reference proteome</keyword>
<sequence>MMCPFSDWESKLEDVQVDEVESTLKEALSLNYEEARALLARLQYQRVNFDAALQVFQGLDIKSLTPRITMAIVERTRQRKPRSKGDVIPPTAMSVQSVSLLLEAILLKAKSLEELWAYYSSNDIALVEAANDCKLILDVVEAALPNGMHEGIAEDCKLQEIFHKALELLPNLWIKVGYLDEAITEYRRALVKPWNLDPQRAERWYFLALCHASAGQNEVALNLLEKVPACPKQSTNLISLLYCLVLIYLLKIQDPKHAHHGITFARNVINLADEVNGHFKVQAHKFLGICYGNAARISISDSERTLFQKESLTSLNYASLSMKEDPEVMLNLSLENAVQRNFDVAFDNAMKRFKDAETILEFALDEASRMDQLELLRLKAVLQIAQQRPKQAIETYRTLLSLV</sequence>
<dbReference type="InterPro" id="IPR043376">
    <property type="entry name" value="NPG1-like"/>
</dbReference>
<dbReference type="Proteomes" id="UP000436088">
    <property type="component" value="Unassembled WGS sequence"/>
</dbReference>
<organism evidence="1 2">
    <name type="scientific">Hibiscus syriacus</name>
    <name type="common">Rose of Sharon</name>
    <dbReference type="NCBI Taxonomy" id="106335"/>
    <lineage>
        <taxon>Eukaryota</taxon>
        <taxon>Viridiplantae</taxon>
        <taxon>Streptophyta</taxon>
        <taxon>Embryophyta</taxon>
        <taxon>Tracheophyta</taxon>
        <taxon>Spermatophyta</taxon>
        <taxon>Magnoliopsida</taxon>
        <taxon>eudicotyledons</taxon>
        <taxon>Gunneridae</taxon>
        <taxon>Pentapetalae</taxon>
        <taxon>rosids</taxon>
        <taxon>malvids</taxon>
        <taxon>Malvales</taxon>
        <taxon>Malvaceae</taxon>
        <taxon>Malvoideae</taxon>
        <taxon>Hibiscus</taxon>
    </lineage>
</organism>
<dbReference type="PANTHER" id="PTHR44102">
    <property type="entry name" value="PROTEIN NPG1"/>
    <property type="match status" value="1"/>
</dbReference>
<protein>
    <submittedName>
        <fullName evidence="1">F-box/kelch-repeat protein</fullName>
    </submittedName>
</protein>
<reference evidence="1" key="1">
    <citation type="submission" date="2019-09" db="EMBL/GenBank/DDBJ databases">
        <title>Draft genome information of white flower Hibiscus syriacus.</title>
        <authorList>
            <person name="Kim Y.-M."/>
        </authorList>
    </citation>
    <scope>NUCLEOTIDE SEQUENCE [LARGE SCALE GENOMIC DNA]</scope>
    <source>
        <strain evidence="1">YM2019G1</strain>
    </source>
</reference>
<dbReference type="AlphaFoldDB" id="A0A6A2WIA3"/>
<comment type="caution">
    <text evidence="1">The sequence shown here is derived from an EMBL/GenBank/DDBJ whole genome shotgun (WGS) entry which is preliminary data.</text>
</comment>
<dbReference type="EMBL" id="VEPZ02001741">
    <property type="protein sequence ID" value="KAE8658863.1"/>
    <property type="molecule type" value="Genomic_DNA"/>
</dbReference>